<protein>
    <submittedName>
        <fullName evidence="2">Uncharacterized protein</fullName>
    </submittedName>
</protein>
<gene>
    <name evidence="2" type="ORF">T11_7813</name>
</gene>
<sequence>MQYQVSASGLLILKVTGTCACSFDHLVLQNGGTLLHPEVENRKMNMDFADLELEYNKNVENGEQTLPYGVVPLAEHLAYCLMLYS</sequence>
<feature type="chain" id="PRO_5006879238" evidence="1">
    <location>
        <begin position="21"/>
        <end position="85"/>
    </location>
</feature>
<feature type="signal peptide" evidence="1">
    <location>
        <begin position="1"/>
        <end position="20"/>
    </location>
</feature>
<evidence type="ECO:0000256" key="1">
    <source>
        <dbReference type="SAM" id="SignalP"/>
    </source>
</evidence>
<proteinExistence type="predicted"/>
<comment type="caution">
    <text evidence="2">The sequence shown here is derived from an EMBL/GenBank/DDBJ whole genome shotgun (WGS) entry which is preliminary data.</text>
</comment>
<evidence type="ECO:0000313" key="3">
    <source>
        <dbReference type="Proteomes" id="UP000055024"/>
    </source>
</evidence>
<name>A0A0V1HL70_9BILA</name>
<keyword evidence="3" id="KW-1185">Reference proteome</keyword>
<dbReference type="AlphaFoldDB" id="A0A0V1HL70"/>
<organism evidence="2 3">
    <name type="scientific">Trichinella zimbabwensis</name>
    <dbReference type="NCBI Taxonomy" id="268475"/>
    <lineage>
        <taxon>Eukaryota</taxon>
        <taxon>Metazoa</taxon>
        <taxon>Ecdysozoa</taxon>
        <taxon>Nematoda</taxon>
        <taxon>Enoplea</taxon>
        <taxon>Dorylaimia</taxon>
        <taxon>Trichinellida</taxon>
        <taxon>Trichinellidae</taxon>
        <taxon>Trichinella</taxon>
    </lineage>
</organism>
<dbReference type="OrthoDB" id="10408282at2759"/>
<dbReference type="Proteomes" id="UP000055024">
    <property type="component" value="Unassembled WGS sequence"/>
</dbReference>
<keyword evidence="1" id="KW-0732">Signal</keyword>
<reference evidence="2 3" key="1">
    <citation type="submission" date="2015-01" db="EMBL/GenBank/DDBJ databases">
        <title>Evolution of Trichinella species and genotypes.</title>
        <authorList>
            <person name="Korhonen P.K."/>
            <person name="Edoardo P."/>
            <person name="Giuseppe L.R."/>
            <person name="Gasser R.B."/>
        </authorList>
    </citation>
    <scope>NUCLEOTIDE SEQUENCE [LARGE SCALE GENOMIC DNA]</scope>
    <source>
        <strain evidence="2">ISS1029</strain>
    </source>
</reference>
<evidence type="ECO:0000313" key="2">
    <source>
        <dbReference type="EMBL" id="KRZ11241.1"/>
    </source>
</evidence>
<accession>A0A0V1HL70</accession>
<dbReference type="EMBL" id="JYDP01000051">
    <property type="protein sequence ID" value="KRZ11241.1"/>
    <property type="molecule type" value="Genomic_DNA"/>
</dbReference>